<gene>
    <name evidence="3" type="ORF">ORQ98_02620</name>
</gene>
<protein>
    <submittedName>
        <fullName evidence="3">DUF3365 domain-containing protein</fullName>
    </submittedName>
</protein>
<dbReference type="EMBL" id="JAPMOU010000002">
    <property type="protein sequence ID" value="MDE1460855.1"/>
    <property type="molecule type" value="Genomic_DNA"/>
</dbReference>
<dbReference type="Proteomes" id="UP001528823">
    <property type="component" value="Unassembled WGS sequence"/>
</dbReference>
<reference evidence="3 4" key="1">
    <citation type="submission" date="2022-11" db="EMBL/GenBank/DDBJ databases">
        <title>Spartinivicinus poritis sp. nov., isolated from scleractinian coral Porites lutea.</title>
        <authorList>
            <person name="Zhang G."/>
            <person name="Cai L."/>
            <person name="Wei Q."/>
        </authorList>
    </citation>
    <scope>NUCLEOTIDE SEQUENCE [LARGE SCALE GENOMIC DNA]</scope>
    <source>
        <strain evidence="3 4">A2-2</strain>
    </source>
</reference>
<accession>A0ABT5U3A5</accession>
<dbReference type="RefSeq" id="WP_274687225.1">
    <property type="nucleotide sequence ID" value="NZ_JAPMOU010000002.1"/>
</dbReference>
<proteinExistence type="predicted"/>
<name>A0ABT5U3A5_9GAMM</name>
<feature type="domain" description="Tll0287-like" evidence="2">
    <location>
        <begin position="104"/>
        <end position="250"/>
    </location>
</feature>
<feature type="chain" id="PRO_5045093427" evidence="1">
    <location>
        <begin position="33"/>
        <end position="252"/>
    </location>
</feature>
<evidence type="ECO:0000259" key="2">
    <source>
        <dbReference type="Pfam" id="PF11845"/>
    </source>
</evidence>
<evidence type="ECO:0000313" key="4">
    <source>
        <dbReference type="Proteomes" id="UP001528823"/>
    </source>
</evidence>
<dbReference type="InterPro" id="IPR021796">
    <property type="entry name" value="Tll0287-like_dom"/>
</dbReference>
<feature type="signal peptide" evidence="1">
    <location>
        <begin position="1"/>
        <end position="32"/>
    </location>
</feature>
<keyword evidence="4" id="KW-1185">Reference proteome</keyword>
<evidence type="ECO:0000256" key="1">
    <source>
        <dbReference type="SAM" id="SignalP"/>
    </source>
</evidence>
<comment type="caution">
    <text evidence="3">The sequence shown here is derived from an EMBL/GenBank/DDBJ whole genome shotgun (WGS) entry which is preliminary data.</text>
</comment>
<dbReference type="Pfam" id="PF11845">
    <property type="entry name" value="Tll0287-like"/>
    <property type="match status" value="1"/>
</dbReference>
<evidence type="ECO:0000313" key="3">
    <source>
        <dbReference type="EMBL" id="MDE1460855.1"/>
    </source>
</evidence>
<sequence length="252" mass="27974">MKYSISVSLTHNFYYLLCLAILASTVSTNIQASEEEVMVSGELTTLFRSARKVISVNQALINDAEKGDKGLSGTVVIEKAKENYQAAAGNELDLNQDKNGAKQAMLDAVNEVMTESQDWINEKGVGFKGFLPAIFARQVAEKFSHKMEGKLKIKLTAPKNYVRNRANRPDKWEHQVIEKKFRSTDYEKGKPFFEKASVKGKSAFRYILPEYYSESCLGCHGEPKGEKDITGGKKEGGKLGELGGAISLIIYE</sequence>
<organism evidence="3 4">
    <name type="scientific">Spartinivicinus poritis</name>
    <dbReference type="NCBI Taxonomy" id="2994640"/>
    <lineage>
        <taxon>Bacteria</taxon>
        <taxon>Pseudomonadati</taxon>
        <taxon>Pseudomonadota</taxon>
        <taxon>Gammaproteobacteria</taxon>
        <taxon>Oceanospirillales</taxon>
        <taxon>Zooshikellaceae</taxon>
        <taxon>Spartinivicinus</taxon>
    </lineage>
</organism>
<keyword evidence="1" id="KW-0732">Signal</keyword>